<dbReference type="AlphaFoldDB" id="A0ABD0A5G2"/>
<dbReference type="EMBL" id="BMDA01000001">
    <property type="protein sequence ID" value="GGH30905.1"/>
    <property type="molecule type" value="Genomic_DNA"/>
</dbReference>
<protein>
    <submittedName>
        <fullName evidence="1">Uncharacterized protein</fullName>
    </submittedName>
</protein>
<gene>
    <name evidence="1" type="ORF">GCM10007354_11210</name>
</gene>
<reference evidence="1 2" key="1">
    <citation type="journal article" date="2014" name="Int. J. Syst. Evol. Microbiol.">
        <title>Complete genome sequence of Corynebacterium casei LMG S-19264T (=DSM 44701T), isolated from a smear-ripened cheese.</title>
        <authorList>
            <consortium name="US DOE Joint Genome Institute (JGI-PGF)"/>
            <person name="Walter F."/>
            <person name="Albersmeier A."/>
            <person name="Kalinowski J."/>
            <person name="Ruckert C."/>
        </authorList>
    </citation>
    <scope>NUCLEOTIDE SEQUENCE [LARGE SCALE GENOMIC DNA]</scope>
    <source>
        <strain evidence="1 2">CCM 8635</strain>
    </source>
</reference>
<evidence type="ECO:0000313" key="2">
    <source>
        <dbReference type="Proteomes" id="UP000652691"/>
    </source>
</evidence>
<evidence type="ECO:0000313" key="1">
    <source>
        <dbReference type="EMBL" id="GGH30905.1"/>
    </source>
</evidence>
<sequence>MKNEKRGRPLCFIYKHFSENAASNFELKKCFDPLNGIPDQECHLAKKVDLFKTHRLVHRTRVRQPEPPQISLQFQPLTGKD</sequence>
<name>A0ABD0A5G2_9GAMM</name>
<comment type="caution">
    <text evidence="1">The sequence shown here is derived from an EMBL/GenBank/DDBJ whole genome shotgun (WGS) entry which is preliminary data.</text>
</comment>
<proteinExistence type="predicted"/>
<organism evidence="1 2">
    <name type="scientific">Acinetobacter courvalinii</name>
    <dbReference type="NCBI Taxonomy" id="280147"/>
    <lineage>
        <taxon>Bacteria</taxon>
        <taxon>Pseudomonadati</taxon>
        <taxon>Pseudomonadota</taxon>
        <taxon>Gammaproteobacteria</taxon>
        <taxon>Moraxellales</taxon>
        <taxon>Moraxellaceae</taxon>
        <taxon>Acinetobacter</taxon>
    </lineage>
</organism>
<accession>A0ABD0A5G2</accession>
<dbReference type="Proteomes" id="UP000652691">
    <property type="component" value="Unassembled WGS sequence"/>
</dbReference>